<sequence>MKTGSQTTVEPIGKYQFMTAIILFEIGSTPMFLLGRDAGQNAWMSMAVGAAAGFVVLLMCLSLQRLSGEQDWTEMLLRRLGKWAGGSLAMLYAILFAYESMRNVRDFGGMANGTILPQTPIWIVMLIISAIACYGVAKGINVLFRTIELFFPFVALSYFTIILFFIISDLPDSHRLRPMLDQGVGQVLGHALPELISFPFGQVFVFLLFWRYAKDPKQVVKVSMTAYGIVSLFLTAMSVLTLSILGPNVAKLVSYPFLEAVQLIHIADFLERLDIFVTLIIFLGLFVKLVVFYLASNAVLCRVAGLSWRAGAIILGPLIFAASFLEPNQTFHIWLGLKVQVKYAWIYQALVPLLLLALTMLAIRKTGHVRPKEEV</sequence>
<evidence type="ECO:0000256" key="8">
    <source>
        <dbReference type="SAM" id="Phobius"/>
    </source>
</evidence>
<feature type="transmembrane region" description="Helical" evidence="8">
    <location>
        <begin position="187"/>
        <end position="210"/>
    </location>
</feature>
<keyword evidence="6 8" id="KW-1133">Transmembrane helix</keyword>
<evidence type="ECO:0000256" key="2">
    <source>
        <dbReference type="ARBA" id="ARBA00007998"/>
    </source>
</evidence>
<feature type="transmembrane region" description="Helical" evidence="8">
    <location>
        <begin position="12"/>
        <end position="35"/>
    </location>
</feature>
<feature type="transmembrane region" description="Helical" evidence="8">
    <location>
        <begin position="275"/>
        <end position="294"/>
    </location>
</feature>
<name>A0ABV5KS42_9BACL</name>
<protein>
    <submittedName>
        <fullName evidence="9">Endospore germination permease</fullName>
    </submittedName>
</protein>
<evidence type="ECO:0000256" key="6">
    <source>
        <dbReference type="ARBA" id="ARBA00022989"/>
    </source>
</evidence>
<comment type="subcellular location">
    <subcellularLocation>
        <location evidence="1">Membrane</location>
        <topology evidence="1">Multi-pass membrane protein</topology>
    </subcellularLocation>
</comment>
<evidence type="ECO:0000256" key="5">
    <source>
        <dbReference type="ARBA" id="ARBA00022692"/>
    </source>
</evidence>
<feature type="transmembrane region" description="Helical" evidence="8">
    <location>
        <begin position="306"/>
        <end position="325"/>
    </location>
</feature>
<evidence type="ECO:0000256" key="3">
    <source>
        <dbReference type="ARBA" id="ARBA00022448"/>
    </source>
</evidence>
<gene>
    <name evidence="9" type="ORF">ACFFSY_19105</name>
</gene>
<comment type="similarity">
    <text evidence="2">Belongs to the amino acid-polyamine-organocation (APC) superfamily. Spore germination protein (SGP) (TC 2.A.3.9) family.</text>
</comment>
<evidence type="ECO:0000313" key="10">
    <source>
        <dbReference type="Proteomes" id="UP001589747"/>
    </source>
</evidence>
<feature type="transmembrane region" description="Helical" evidence="8">
    <location>
        <begin position="149"/>
        <end position="167"/>
    </location>
</feature>
<accession>A0ABV5KS42</accession>
<feature type="transmembrane region" description="Helical" evidence="8">
    <location>
        <begin position="345"/>
        <end position="363"/>
    </location>
</feature>
<feature type="transmembrane region" description="Helical" evidence="8">
    <location>
        <begin position="222"/>
        <end position="245"/>
    </location>
</feature>
<keyword evidence="5 8" id="KW-0812">Transmembrane</keyword>
<keyword evidence="7 8" id="KW-0472">Membrane</keyword>
<comment type="caution">
    <text evidence="9">The sequence shown here is derived from an EMBL/GenBank/DDBJ whole genome shotgun (WGS) entry which is preliminary data.</text>
</comment>
<dbReference type="PANTHER" id="PTHR34975">
    <property type="entry name" value="SPORE GERMINATION PROTEIN A2"/>
    <property type="match status" value="1"/>
</dbReference>
<evidence type="ECO:0000256" key="7">
    <source>
        <dbReference type="ARBA" id="ARBA00023136"/>
    </source>
</evidence>
<evidence type="ECO:0000256" key="4">
    <source>
        <dbReference type="ARBA" id="ARBA00022544"/>
    </source>
</evidence>
<reference evidence="9 10" key="1">
    <citation type="submission" date="2024-09" db="EMBL/GenBank/DDBJ databases">
        <authorList>
            <person name="Sun Q."/>
            <person name="Mori K."/>
        </authorList>
    </citation>
    <scope>NUCLEOTIDE SEQUENCE [LARGE SCALE GENOMIC DNA]</scope>
    <source>
        <strain evidence="9 10">TISTR 2452</strain>
    </source>
</reference>
<dbReference type="EMBL" id="JBHMDO010000033">
    <property type="protein sequence ID" value="MFB9328040.1"/>
    <property type="molecule type" value="Genomic_DNA"/>
</dbReference>
<dbReference type="RefSeq" id="WP_377496966.1">
    <property type="nucleotide sequence ID" value="NZ_JBHMDO010000033.1"/>
</dbReference>
<dbReference type="Proteomes" id="UP001589747">
    <property type="component" value="Unassembled WGS sequence"/>
</dbReference>
<dbReference type="InterPro" id="IPR004761">
    <property type="entry name" value="Spore_GerAB"/>
</dbReference>
<feature type="transmembrane region" description="Helical" evidence="8">
    <location>
        <begin position="121"/>
        <end position="137"/>
    </location>
</feature>
<dbReference type="PANTHER" id="PTHR34975:SF2">
    <property type="entry name" value="SPORE GERMINATION PROTEIN A2"/>
    <property type="match status" value="1"/>
</dbReference>
<feature type="transmembrane region" description="Helical" evidence="8">
    <location>
        <begin position="41"/>
        <end position="63"/>
    </location>
</feature>
<dbReference type="NCBIfam" id="TIGR00912">
    <property type="entry name" value="2A0309"/>
    <property type="match status" value="1"/>
</dbReference>
<evidence type="ECO:0000313" key="9">
    <source>
        <dbReference type="EMBL" id="MFB9328040.1"/>
    </source>
</evidence>
<evidence type="ECO:0000256" key="1">
    <source>
        <dbReference type="ARBA" id="ARBA00004141"/>
    </source>
</evidence>
<organism evidence="9 10">
    <name type="scientific">Paenibacillus aurantiacus</name>
    <dbReference type="NCBI Taxonomy" id="1936118"/>
    <lineage>
        <taxon>Bacteria</taxon>
        <taxon>Bacillati</taxon>
        <taxon>Bacillota</taxon>
        <taxon>Bacilli</taxon>
        <taxon>Bacillales</taxon>
        <taxon>Paenibacillaceae</taxon>
        <taxon>Paenibacillus</taxon>
    </lineage>
</organism>
<dbReference type="Pfam" id="PF03845">
    <property type="entry name" value="Spore_permease"/>
    <property type="match status" value="1"/>
</dbReference>
<keyword evidence="4" id="KW-0309">Germination</keyword>
<proteinExistence type="inferred from homology"/>
<keyword evidence="3" id="KW-0813">Transport</keyword>
<keyword evidence="10" id="KW-1185">Reference proteome</keyword>
<feature type="transmembrane region" description="Helical" evidence="8">
    <location>
        <begin position="83"/>
        <end position="101"/>
    </location>
</feature>